<organism evidence="1">
    <name type="scientific">Rhizophora mucronata</name>
    <name type="common">Asiatic mangrove</name>
    <dbReference type="NCBI Taxonomy" id="61149"/>
    <lineage>
        <taxon>Eukaryota</taxon>
        <taxon>Viridiplantae</taxon>
        <taxon>Streptophyta</taxon>
        <taxon>Embryophyta</taxon>
        <taxon>Tracheophyta</taxon>
        <taxon>Spermatophyta</taxon>
        <taxon>Magnoliopsida</taxon>
        <taxon>eudicotyledons</taxon>
        <taxon>Gunneridae</taxon>
        <taxon>Pentapetalae</taxon>
        <taxon>rosids</taxon>
        <taxon>fabids</taxon>
        <taxon>Malpighiales</taxon>
        <taxon>Rhizophoraceae</taxon>
        <taxon>Rhizophora</taxon>
    </lineage>
</organism>
<name>A0A2P2NIG2_RHIMU</name>
<sequence length="92" mass="10728">MDPNNYKFDDLDAMLLSLFDDDGNDDKYSLSSSLISFLVSSITLSDPSLLEEEDSKETCSSSFPIKKPRRKMLRERIEMWVLLHLYWGREAM</sequence>
<dbReference type="AlphaFoldDB" id="A0A2P2NIG2"/>
<reference evidence="1" key="1">
    <citation type="submission" date="2018-02" db="EMBL/GenBank/DDBJ databases">
        <title>Rhizophora mucronata_Transcriptome.</title>
        <authorList>
            <person name="Meera S.P."/>
            <person name="Sreeshan A."/>
            <person name="Augustine A."/>
        </authorList>
    </citation>
    <scope>NUCLEOTIDE SEQUENCE</scope>
    <source>
        <tissue evidence="1">Leaf</tissue>
    </source>
</reference>
<accession>A0A2P2NIG2</accession>
<evidence type="ECO:0000313" key="1">
    <source>
        <dbReference type="EMBL" id="MBX42282.1"/>
    </source>
</evidence>
<proteinExistence type="predicted"/>
<dbReference type="EMBL" id="GGEC01061798">
    <property type="protein sequence ID" value="MBX42282.1"/>
    <property type="molecule type" value="Transcribed_RNA"/>
</dbReference>
<protein>
    <submittedName>
        <fullName evidence="1">Uncharacterized protein</fullName>
    </submittedName>
</protein>